<dbReference type="InterPro" id="IPR045956">
    <property type="entry name" value="DUF6376"/>
</dbReference>
<evidence type="ECO:0008006" key="5">
    <source>
        <dbReference type="Google" id="ProtNLM"/>
    </source>
</evidence>
<reference evidence="3 4" key="1">
    <citation type="submission" date="2019-06" db="EMBL/GenBank/DDBJ databases">
        <title>Saccharibacillus brassicae sp. nov., an endophytic bacterium isolated from Chinese cabbage seeds (Brassica pekinensis).</title>
        <authorList>
            <person name="Jiang L."/>
            <person name="Lee J."/>
            <person name="Kim S.W."/>
        </authorList>
    </citation>
    <scope>NUCLEOTIDE SEQUENCE [LARGE SCALE GENOMIC DNA]</scope>
    <source>
        <strain evidence="4">KCTC 43072 / ATSA2</strain>
    </source>
</reference>
<dbReference type="AlphaFoldDB" id="A0A4Y6UTL5"/>
<organism evidence="3 4">
    <name type="scientific">Saccharibacillus brassicae</name>
    <dbReference type="NCBI Taxonomy" id="2583377"/>
    <lineage>
        <taxon>Bacteria</taxon>
        <taxon>Bacillati</taxon>
        <taxon>Bacillota</taxon>
        <taxon>Bacilli</taxon>
        <taxon>Bacillales</taxon>
        <taxon>Paenibacillaceae</taxon>
        <taxon>Saccharibacillus</taxon>
    </lineage>
</organism>
<dbReference type="OrthoDB" id="2607309at2"/>
<evidence type="ECO:0000256" key="1">
    <source>
        <dbReference type="SAM" id="Coils"/>
    </source>
</evidence>
<dbReference type="EMBL" id="CP041217">
    <property type="protein sequence ID" value="QDH20424.1"/>
    <property type="molecule type" value="Genomic_DNA"/>
</dbReference>
<dbReference type="PROSITE" id="PS51257">
    <property type="entry name" value="PROKAR_LIPOPROTEIN"/>
    <property type="match status" value="1"/>
</dbReference>
<feature type="signal peptide" evidence="2">
    <location>
        <begin position="1"/>
        <end position="19"/>
    </location>
</feature>
<evidence type="ECO:0000313" key="3">
    <source>
        <dbReference type="EMBL" id="QDH20424.1"/>
    </source>
</evidence>
<gene>
    <name evidence="3" type="ORF">FFV09_05860</name>
</gene>
<dbReference type="RefSeq" id="WP_141446925.1">
    <property type="nucleotide sequence ID" value="NZ_CP041217.1"/>
</dbReference>
<feature type="coiled-coil region" evidence="1">
    <location>
        <begin position="92"/>
        <end position="119"/>
    </location>
</feature>
<dbReference type="KEGG" id="saca:FFV09_05860"/>
<keyword evidence="4" id="KW-1185">Reference proteome</keyword>
<proteinExistence type="predicted"/>
<keyword evidence="2" id="KW-0732">Signal</keyword>
<accession>A0A4Y6UTL5</accession>
<protein>
    <recommendedName>
        <fullName evidence="5">Lipoprotein</fullName>
    </recommendedName>
</protein>
<evidence type="ECO:0000256" key="2">
    <source>
        <dbReference type="SAM" id="SignalP"/>
    </source>
</evidence>
<sequence>MKKIILALTLFALSLAGCSAVEEVNRSVGYTSDAVSYINDASQWAEQLPQLAQDAANDPQAQEKLSQELDRVQQSIADFGQVEVPGFAQGLHSQLTGYNESLNAQVDQLQQRIEAGEFTPELLQNSEVMQSIQNIRGLMDQFQQLGQ</sequence>
<feature type="chain" id="PRO_5038861795" description="Lipoprotein" evidence="2">
    <location>
        <begin position="20"/>
        <end position="147"/>
    </location>
</feature>
<keyword evidence="1" id="KW-0175">Coiled coil</keyword>
<dbReference type="Pfam" id="PF19903">
    <property type="entry name" value="DUF6376"/>
    <property type="match status" value="1"/>
</dbReference>
<name>A0A4Y6UTL5_SACBS</name>
<dbReference type="Proteomes" id="UP000316968">
    <property type="component" value="Chromosome"/>
</dbReference>
<evidence type="ECO:0000313" key="4">
    <source>
        <dbReference type="Proteomes" id="UP000316968"/>
    </source>
</evidence>